<dbReference type="AlphaFoldDB" id="A0A9W7HJJ3"/>
<dbReference type="Gene3D" id="4.10.280.10">
    <property type="entry name" value="Helix-loop-helix DNA-binding domain"/>
    <property type="match status" value="1"/>
</dbReference>
<dbReference type="FunFam" id="4.10.280.10:FF:000032">
    <property type="entry name" value="Transcription factor bHLH123 family"/>
    <property type="match status" value="1"/>
</dbReference>
<reference evidence="9" key="1">
    <citation type="submission" date="2023-05" db="EMBL/GenBank/DDBJ databases">
        <title>Genome and transcriptome analyses reveal genes involved in the formation of fine ridges on petal epidermal cells in Hibiscus trionum.</title>
        <authorList>
            <person name="Koshimizu S."/>
            <person name="Masuda S."/>
            <person name="Ishii T."/>
            <person name="Shirasu K."/>
            <person name="Hoshino A."/>
            <person name="Arita M."/>
        </authorList>
    </citation>
    <scope>NUCLEOTIDE SEQUENCE</scope>
    <source>
        <strain evidence="9">Hamamatsu line</strain>
    </source>
</reference>
<comment type="subcellular location">
    <subcellularLocation>
        <location evidence="1">Nucleus</location>
    </subcellularLocation>
</comment>
<dbReference type="InterPro" id="IPR045843">
    <property type="entry name" value="IND-like"/>
</dbReference>
<dbReference type="PANTHER" id="PTHR16223">
    <property type="entry name" value="TRANSCRIPTION FACTOR BHLH83-RELATED"/>
    <property type="match status" value="1"/>
</dbReference>
<dbReference type="CDD" id="cd11393">
    <property type="entry name" value="bHLH_AtbHLH_like"/>
    <property type="match status" value="1"/>
</dbReference>
<keyword evidence="10" id="KW-1185">Reference proteome</keyword>
<dbReference type="SUPFAM" id="SSF47459">
    <property type="entry name" value="HLH, helix-loop-helix DNA-binding domain"/>
    <property type="match status" value="1"/>
</dbReference>
<feature type="domain" description="BHLH" evidence="8">
    <location>
        <begin position="185"/>
        <end position="234"/>
    </location>
</feature>
<dbReference type="PANTHER" id="PTHR16223:SF53">
    <property type="entry name" value="TRANSCRIPTION FACTOR BHLH68-LIKE"/>
    <property type="match status" value="1"/>
</dbReference>
<organism evidence="9 10">
    <name type="scientific">Hibiscus trionum</name>
    <name type="common">Flower of an hour</name>
    <dbReference type="NCBI Taxonomy" id="183268"/>
    <lineage>
        <taxon>Eukaryota</taxon>
        <taxon>Viridiplantae</taxon>
        <taxon>Streptophyta</taxon>
        <taxon>Embryophyta</taxon>
        <taxon>Tracheophyta</taxon>
        <taxon>Spermatophyta</taxon>
        <taxon>Magnoliopsida</taxon>
        <taxon>eudicotyledons</taxon>
        <taxon>Gunneridae</taxon>
        <taxon>Pentapetalae</taxon>
        <taxon>rosids</taxon>
        <taxon>malvids</taxon>
        <taxon>Malvales</taxon>
        <taxon>Malvaceae</taxon>
        <taxon>Malvoideae</taxon>
        <taxon>Hibiscus</taxon>
    </lineage>
</organism>
<evidence type="ECO:0000259" key="8">
    <source>
        <dbReference type="PROSITE" id="PS50888"/>
    </source>
</evidence>
<dbReference type="Proteomes" id="UP001165190">
    <property type="component" value="Unassembled WGS sequence"/>
</dbReference>
<dbReference type="InterPro" id="IPR036638">
    <property type="entry name" value="HLH_DNA-bd_sf"/>
</dbReference>
<protein>
    <submittedName>
        <fullName evidence="9">BASIC HELIX LOOP HELIX 68, PERICYCLE FACTOR TYPE-A 3</fullName>
    </submittedName>
</protein>
<evidence type="ECO:0000256" key="6">
    <source>
        <dbReference type="ARBA" id="ARBA00023242"/>
    </source>
</evidence>
<evidence type="ECO:0000256" key="1">
    <source>
        <dbReference type="ARBA" id="ARBA00004123"/>
    </source>
</evidence>
<proteinExistence type="predicted"/>
<dbReference type="GO" id="GO:0000981">
    <property type="term" value="F:DNA-binding transcription factor activity, RNA polymerase II-specific"/>
    <property type="evidence" value="ECO:0007669"/>
    <property type="project" value="TreeGrafter"/>
</dbReference>
<keyword evidence="3" id="KW-0805">Transcription regulation</keyword>
<comment type="caution">
    <text evidence="9">The sequence shown here is derived from an EMBL/GenBank/DDBJ whole genome shotgun (WGS) entry which is preliminary data.</text>
</comment>
<sequence>MMAGNPSWWSMHLHPPSPSVFPQYVVGSPPPLLDNPELPQSWSQLLMGGFTGEEERYGGPSPFQPRKLENWDNQILNPSLRAPVVEVKQEVTQHGNLYGHHHANEEFQTPRPPPPAAAAWPQLMAVSSPSPRSCITSSSSNMLDFSYNNMSAADVSNSDTQPPLDHSSECNSKGSTGGVWKKARVQPSSSQPPLKVRKEKLGDRITALHQLVSPFGKTDTASVLLEAIGYIRFLQGQIEALSYPYLGTATPNMGNQQYVQGERNCAFPEDKVQEKQDQNPKDLRSRGLCLVPISCTQQVGSDNGADYWAPPAFGGGF</sequence>
<evidence type="ECO:0000256" key="7">
    <source>
        <dbReference type="SAM" id="MobiDB-lite"/>
    </source>
</evidence>
<keyword evidence="4" id="KW-0238">DNA-binding</keyword>
<dbReference type="GO" id="GO:0000978">
    <property type="term" value="F:RNA polymerase II cis-regulatory region sequence-specific DNA binding"/>
    <property type="evidence" value="ECO:0007669"/>
    <property type="project" value="TreeGrafter"/>
</dbReference>
<dbReference type="GO" id="GO:0046983">
    <property type="term" value="F:protein dimerization activity"/>
    <property type="evidence" value="ECO:0007669"/>
    <property type="project" value="InterPro"/>
</dbReference>
<dbReference type="PROSITE" id="PS50888">
    <property type="entry name" value="BHLH"/>
    <property type="match status" value="1"/>
</dbReference>
<evidence type="ECO:0000313" key="9">
    <source>
        <dbReference type="EMBL" id="GMI78012.1"/>
    </source>
</evidence>
<keyword evidence="5" id="KW-0804">Transcription</keyword>
<evidence type="ECO:0000256" key="5">
    <source>
        <dbReference type="ARBA" id="ARBA00023163"/>
    </source>
</evidence>
<name>A0A9W7HJJ3_HIBTR</name>
<comment type="subunit">
    <text evidence="2">Homodimer.</text>
</comment>
<evidence type="ECO:0000256" key="3">
    <source>
        <dbReference type="ARBA" id="ARBA00023015"/>
    </source>
</evidence>
<dbReference type="EMBL" id="BSYR01000014">
    <property type="protein sequence ID" value="GMI78012.1"/>
    <property type="molecule type" value="Genomic_DNA"/>
</dbReference>
<dbReference type="GO" id="GO:0005634">
    <property type="term" value="C:nucleus"/>
    <property type="evidence" value="ECO:0007669"/>
    <property type="project" value="UniProtKB-SubCell"/>
</dbReference>
<evidence type="ECO:0000313" key="10">
    <source>
        <dbReference type="Proteomes" id="UP001165190"/>
    </source>
</evidence>
<gene>
    <name evidence="9" type="ORF">HRI_001470500</name>
</gene>
<feature type="region of interest" description="Disordered" evidence="7">
    <location>
        <begin position="154"/>
        <end position="194"/>
    </location>
</feature>
<dbReference type="InterPro" id="IPR011598">
    <property type="entry name" value="bHLH_dom"/>
</dbReference>
<evidence type="ECO:0000256" key="4">
    <source>
        <dbReference type="ARBA" id="ARBA00023125"/>
    </source>
</evidence>
<keyword evidence="6" id="KW-0539">Nucleus</keyword>
<dbReference type="OrthoDB" id="1839773at2759"/>
<accession>A0A9W7HJJ3</accession>
<dbReference type="InterPro" id="IPR045239">
    <property type="entry name" value="bHLH95_bHLH"/>
</dbReference>
<evidence type="ECO:0000256" key="2">
    <source>
        <dbReference type="ARBA" id="ARBA00011738"/>
    </source>
</evidence>